<name>A0A8J2RHK9_9CRUS</name>
<organism evidence="3 4">
    <name type="scientific">Daphnia galeata</name>
    <dbReference type="NCBI Taxonomy" id="27404"/>
    <lineage>
        <taxon>Eukaryota</taxon>
        <taxon>Metazoa</taxon>
        <taxon>Ecdysozoa</taxon>
        <taxon>Arthropoda</taxon>
        <taxon>Crustacea</taxon>
        <taxon>Branchiopoda</taxon>
        <taxon>Diplostraca</taxon>
        <taxon>Cladocera</taxon>
        <taxon>Anomopoda</taxon>
        <taxon>Daphniidae</taxon>
        <taxon>Daphnia</taxon>
    </lineage>
</organism>
<comment type="caution">
    <text evidence="3">The sequence shown here is derived from an EMBL/GenBank/DDBJ whole genome shotgun (WGS) entry which is preliminary data.</text>
</comment>
<proteinExistence type="predicted"/>
<evidence type="ECO:0000256" key="1">
    <source>
        <dbReference type="SAM" id="MobiDB-lite"/>
    </source>
</evidence>
<gene>
    <name evidence="3" type="ORF">DGAL_LOCUS7704</name>
</gene>
<evidence type="ECO:0000313" key="3">
    <source>
        <dbReference type="EMBL" id="CAH0104777.1"/>
    </source>
</evidence>
<reference evidence="3" key="1">
    <citation type="submission" date="2021-11" db="EMBL/GenBank/DDBJ databases">
        <authorList>
            <person name="Schell T."/>
        </authorList>
    </citation>
    <scope>NUCLEOTIDE SEQUENCE</scope>
    <source>
        <strain evidence="3">M5</strain>
    </source>
</reference>
<dbReference type="GO" id="GO:0006357">
    <property type="term" value="P:regulation of transcription by RNA polymerase II"/>
    <property type="evidence" value="ECO:0007669"/>
    <property type="project" value="TreeGrafter"/>
</dbReference>
<dbReference type="InterPro" id="IPR039353">
    <property type="entry name" value="TF_Adf1"/>
</dbReference>
<keyword evidence="4" id="KW-1185">Reference proteome</keyword>
<sequence length="134" mass="15443">MIVVEYRNAELKANAFVKILKSVGCEPSEAKLKWAKLKDKFVRERNVNNKQRGSSSSDQTSKWPLFECIRFYDKHIQRRRRSGNMNASFGRKHAESGDEGVDSQVSENEKGNSATNVLNKVLKDKRRWKDEPQG</sequence>
<dbReference type="PANTHER" id="PTHR12243:SF69">
    <property type="entry name" value="SI:CH73-59F11.3"/>
    <property type="match status" value="1"/>
</dbReference>
<evidence type="ECO:0000259" key="2">
    <source>
        <dbReference type="PROSITE" id="PS51029"/>
    </source>
</evidence>
<feature type="region of interest" description="Disordered" evidence="1">
    <location>
        <begin position="80"/>
        <end position="134"/>
    </location>
</feature>
<dbReference type="Proteomes" id="UP000789390">
    <property type="component" value="Unassembled WGS sequence"/>
</dbReference>
<accession>A0A8J2RHK9</accession>
<dbReference type="AlphaFoldDB" id="A0A8J2RHK9"/>
<feature type="domain" description="MADF" evidence="2">
    <location>
        <begin position="1"/>
        <end position="77"/>
    </location>
</feature>
<feature type="compositionally biased region" description="Polar residues" evidence="1">
    <location>
        <begin position="103"/>
        <end position="118"/>
    </location>
</feature>
<dbReference type="GO" id="GO:0005667">
    <property type="term" value="C:transcription regulator complex"/>
    <property type="evidence" value="ECO:0007669"/>
    <property type="project" value="TreeGrafter"/>
</dbReference>
<dbReference type="PANTHER" id="PTHR12243">
    <property type="entry name" value="MADF DOMAIN TRANSCRIPTION FACTOR"/>
    <property type="match status" value="1"/>
</dbReference>
<protein>
    <recommendedName>
        <fullName evidence="2">MADF domain-containing protein</fullName>
    </recommendedName>
</protein>
<dbReference type="PROSITE" id="PS51029">
    <property type="entry name" value="MADF"/>
    <property type="match status" value="1"/>
</dbReference>
<dbReference type="Pfam" id="PF10545">
    <property type="entry name" value="MADF_DNA_bdg"/>
    <property type="match status" value="1"/>
</dbReference>
<dbReference type="GO" id="GO:0005634">
    <property type="term" value="C:nucleus"/>
    <property type="evidence" value="ECO:0007669"/>
    <property type="project" value="TreeGrafter"/>
</dbReference>
<dbReference type="OrthoDB" id="6147983at2759"/>
<dbReference type="EMBL" id="CAKKLH010000157">
    <property type="protein sequence ID" value="CAH0104777.1"/>
    <property type="molecule type" value="Genomic_DNA"/>
</dbReference>
<evidence type="ECO:0000313" key="4">
    <source>
        <dbReference type="Proteomes" id="UP000789390"/>
    </source>
</evidence>
<dbReference type="InterPro" id="IPR006578">
    <property type="entry name" value="MADF-dom"/>
</dbReference>